<comment type="caution">
    <text evidence="3">The sequence shown here is derived from an EMBL/GenBank/DDBJ whole genome shotgun (WGS) entry which is preliminary data.</text>
</comment>
<proteinExistence type="predicted"/>
<accession>C0EDY0</accession>
<feature type="chain" id="PRO_5039240808" description="LPXTG-motif cell wall anchor domain protein" evidence="2">
    <location>
        <begin position="30"/>
        <end position="1066"/>
    </location>
</feature>
<dbReference type="PANTHER" id="PTHR36848">
    <property type="entry name" value="DNA-BINDING PROTEIN (PUTATIVE SECRETED PROTEIN)-RELATED"/>
    <property type="match status" value="1"/>
</dbReference>
<reference evidence="3 4" key="1">
    <citation type="submission" date="2009-01" db="EMBL/GenBank/DDBJ databases">
        <authorList>
            <person name="Fulton L."/>
            <person name="Clifton S."/>
            <person name="Fulton B."/>
            <person name="Xu J."/>
            <person name="Minx P."/>
            <person name="Pepin K.H."/>
            <person name="Johnson M."/>
            <person name="Bhonagiri V."/>
            <person name="Nash W.E."/>
            <person name="Mardis E.R."/>
            <person name="Wilson R.K."/>
        </authorList>
    </citation>
    <scope>NUCLEOTIDE SEQUENCE [LARGE SCALE GENOMIC DNA]</scope>
    <source>
        <strain evidence="3 4">DSM 5476</strain>
    </source>
</reference>
<evidence type="ECO:0000256" key="2">
    <source>
        <dbReference type="SAM" id="SignalP"/>
    </source>
</evidence>
<sequence>MNTQRKPARRLLAASVALLLALSALGAAAQPVSADISSQSGFAQEFAGAQSAKPQIRWWWPDGLVDDGEIRNQIRSIADAGFGGAEVICKGSSFDGEDGTSWGSDAWLHCMEVALEEAKSTGIHLTFTISSGWPAVTPAIQSCDDPLAIKQIGYGSTQVIGAGSSYTGAIPKPETETGSDTLLAVVAAQLDERGPAEGKTRYLKEDSLTVLTGEDGQDGGISWTAPDEGSWVLLAFYMQAGSDEEYPAIDHFSKAATDALTGYWDERMITWGDELNQVVDGIFEDSLELDPDALWTPGFLQEFQQRRGYDLTPYLPLIFVDGLKFSTTSRPSTSDPADFDTLSKAGERVRMDYYQTLTDLYAENHIQALQDWCEGHGWNYRGQVAYGAPMEMTQAAAEAGIAETESLYFAKLPGNGSPKLMDAGTRDGYRLQGGVVNLTGKEVYSSELSPIRSGAYEQSAADLLNMINSNLAGGVNLSVVHGYSNSGVYQGECQGTWGGYDGMNGFFSNSWDRTPDFTQFSDSMGYVARNQYVLRQGNQNVDLAYYRMEYFEVQVIADLVTPDLEDNGYTYDFVSPYLLGMDQAEVKDGVLAPNGPSYRALVVDNEQYMPLETAQRILSYLDGGLKVFFIGELPSMTTGYADAEQQDSALCSVMQQIKAHSNAVLLASSDELAAALRANDIEPDADFSEPCDLVSLHRTDGEEEYYYLYNPSSEPVTTSVEFSADGTPYQLNAWDGRIDPVACYREEGGNVTIEVTIPAYGTALYAFSQQNLSGGKTAGIHAVQSDCPVAYDADGNLVALIADGDSHTVVLSDGTVKTVQAEQMPVSERIDSWTLTVESWHPGDNPSNNAVIAKTNLAPVQLDTLVPWNSLEGMENVSGIGTYEAAFVLDSLPDALLLDLGTISNCSYRVAINGTQLPPQDQFDPCIDIAPYLQTGENTVTVTAASTLINAALVNGMISPIWQFTGDLEPVAQAYGMLGKGGSVTLQQVQIVPLVKRQEDPPTQSDSSSDSSVPTEQDPSSDDGSSSQASGSDLPVTGEQTPLLVLCAAGFVSAAYLVWKPRVFRK</sequence>
<evidence type="ECO:0008006" key="5">
    <source>
        <dbReference type="Google" id="ProtNLM"/>
    </source>
</evidence>
<protein>
    <recommendedName>
        <fullName evidence="5">LPXTG-motif cell wall anchor domain protein</fullName>
    </recommendedName>
</protein>
<organism evidence="3 4">
    <name type="scientific">[Clostridium] methylpentosum DSM 5476</name>
    <dbReference type="NCBI Taxonomy" id="537013"/>
    <lineage>
        <taxon>Bacteria</taxon>
        <taxon>Bacillati</taxon>
        <taxon>Bacillota</taxon>
        <taxon>Clostridia</taxon>
        <taxon>Eubacteriales</taxon>
        <taxon>Oscillospiraceae</taxon>
        <taxon>Oscillospiraceae incertae sedis</taxon>
    </lineage>
</organism>
<dbReference type="STRING" id="537013.CLOSTMETH_02059"/>
<dbReference type="InterPro" id="IPR053161">
    <property type="entry name" value="Ulvan_degrading_GH"/>
</dbReference>
<dbReference type="Pfam" id="PF17132">
    <property type="entry name" value="Glyco_hydro_106"/>
    <property type="match status" value="1"/>
</dbReference>
<keyword evidence="2" id="KW-0732">Signal</keyword>
<dbReference type="SUPFAM" id="SSF49785">
    <property type="entry name" value="Galactose-binding domain-like"/>
    <property type="match status" value="1"/>
</dbReference>
<feature type="compositionally biased region" description="Low complexity" evidence="1">
    <location>
        <begin position="1022"/>
        <end position="1033"/>
    </location>
</feature>
<dbReference type="EMBL" id="ACEC01000066">
    <property type="protein sequence ID" value="EEG30328.1"/>
    <property type="molecule type" value="Genomic_DNA"/>
</dbReference>
<dbReference type="HOGENOM" id="CLU_003772_0_1_9"/>
<evidence type="ECO:0000256" key="1">
    <source>
        <dbReference type="SAM" id="MobiDB-lite"/>
    </source>
</evidence>
<gene>
    <name evidence="3" type="ORF">CLOSTMETH_02059</name>
</gene>
<keyword evidence="4" id="KW-1185">Reference proteome</keyword>
<feature type="region of interest" description="Disordered" evidence="1">
    <location>
        <begin position="997"/>
        <end position="1035"/>
    </location>
</feature>
<dbReference type="Proteomes" id="UP000003340">
    <property type="component" value="Unassembled WGS sequence"/>
</dbReference>
<feature type="signal peptide" evidence="2">
    <location>
        <begin position="1"/>
        <end position="29"/>
    </location>
</feature>
<dbReference type="eggNOG" id="COG3250">
    <property type="taxonomic scope" value="Bacteria"/>
</dbReference>
<evidence type="ECO:0000313" key="4">
    <source>
        <dbReference type="Proteomes" id="UP000003340"/>
    </source>
</evidence>
<dbReference type="InterPro" id="IPR008979">
    <property type="entry name" value="Galactose-bd-like_sf"/>
</dbReference>
<name>C0EDY0_9FIRM</name>
<dbReference type="PANTHER" id="PTHR36848:SF2">
    <property type="entry name" value="SECRETED PROTEIN"/>
    <property type="match status" value="1"/>
</dbReference>
<evidence type="ECO:0000313" key="3">
    <source>
        <dbReference type="EMBL" id="EEG30328.1"/>
    </source>
</evidence>
<dbReference type="AlphaFoldDB" id="C0EDY0"/>
<reference evidence="3 4" key="2">
    <citation type="submission" date="2009-02" db="EMBL/GenBank/DDBJ databases">
        <title>Draft genome sequence of Clostridium methylpentosum (DSM 5476).</title>
        <authorList>
            <person name="Sudarsanam P."/>
            <person name="Ley R."/>
            <person name="Guruge J."/>
            <person name="Turnbaugh P.J."/>
            <person name="Mahowald M."/>
            <person name="Liep D."/>
            <person name="Gordon J."/>
        </authorList>
    </citation>
    <scope>NUCLEOTIDE SEQUENCE [LARGE SCALE GENOMIC DNA]</scope>
    <source>
        <strain evidence="3 4">DSM 5476</strain>
    </source>
</reference>